<sequence length="193" mass="20866">MFKPSRLGCLIAAVAAVVVIGSYFGLVGPWNPNKAAEIPIKPDYTLIPVYTLDGRSVYLNAAITPLEFFSVNCPHCQEDLPQIQTMVSDLNRKKPFIYVSTFLNTSDLPEAIKETKAFISKYKIDGTVVIQAGAPKAYVKTVPSLVTLKSGSSSVPEITEGMLTKEELQSALAVAPAVTSEQEKGTAHEPVKH</sequence>
<reference evidence="1 2" key="1">
    <citation type="journal article" date="2012" name="J. Bacteriol.">
        <title>Complete genome sequences of Desulfosporosinus orientis DSM765T, Desulfosporosinus youngiae DSM17734T, Desulfosporosinus meridiei DSM13257T, and Desulfosporosinus acidiphilus DSM22704T.</title>
        <authorList>
            <person name="Pester M."/>
            <person name="Brambilla E."/>
            <person name="Alazard D."/>
            <person name="Rattei T."/>
            <person name="Weinmaier T."/>
            <person name="Han J."/>
            <person name="Lucas S."/>
            <person name="Lapidus A."/>
            <person name="Cheng J.F."/>
            <person name="Goodwin L."/>
            <person name="Pitluck S."/>
            <person name="Peters L."/>
            <person name="Ovchinnikova G."/>
            <person name="Teshima H."/>
            <person name="Detter J.C."/>
            <person name="Han C.S."/>
            <person name="Tapia R."/>
            <person name="Land M.L."/>
            <person name="Hauser L."/>
            <person name="Kyrpides N.C."/>
            <person name="Ivanova N.N."/>
            <person name="Pagani I."/>
            <person name="Huntmann M."/>
            <person name="Wei C.L."/>
            <person name="Davenport K.W."/>
            <person name="Daligault H."/>
            <person name="Chain P.S."/>
            <person name="Chen A."/>
            <person name="Mavromatis K."/>
            <person name="Markowitz V."/>
            <person name="Szeto E."/>
            <person name="Mikhailova N."/>
            <person name="Pati A."/>
            <person name="Wagner M."/>
            <person name="Woyke T."/>
            <person name="Ollivier B."/>
            <person name="Klenk H.P."/>
            <person name="Spring S."/>
            <person name="Loy A."/>
        </authorList>
    </citation>
    <scope>NUCLEOTIDE SEQUENCE [LARGE SCALE GENOMIC DNA]</scope>
    <source>
        <strain evidence="2">DSM 22704 / JCM 16185 / SJ4</strain>
    </source>
</reference>
<gene>
    <name evidence="1" type="ordered locus">Desaci_1442</name>
</gene>
<evidence type="ECO:0000313" key="2">
    <source>
        <dbReference type="Proteomes" id="UP000002892"/>
    </source>
</evidence>
<keyword evidence="2" id="KW-1185">Reference proteome</keyword>
<dbReference type="RefSeq" id="WP_014826466.1">
    <property type="nucleotide sequence ID" value="NC_018068.1"/>
</dbReference>
<dbReference type="HOGENOM" id="CLU_1406750_0_0_9"/>
<name>I4D3T5_DESAJ</name>
<evidence type="ECO:0008006" key="3">
    <source>
        <dbReference type="Google" id="ProtNLM"/>
    </source>
</evidence>
<dbReference type="OrthoDB" id="1798375at2"/>
<protein>
    <recommendedName>
        <fullName evidence="3">Thioredoxin domain-containing protein</fullName>
    </recommendedName>
</protein>
<dbReference type="STRING" id="646529.Desaci_1442"/>
<proteinExistence type="predicted"/>
<dbReference type="Gene3D" id="3.40.30.10">
    <property type="entry name" value="Glutaredoxin"/>
    <property type="match status" value="1"/>
</dbReference>
<dbReference type="InterPro" id="IPR036249">
    <property type="entry name" value="Thioredoxin-like_sf"/>
</dbReference>
<dbReference type="Proteomes" id="UP000002892">
    <property type="component" value="Chromosome"/>
</dbReference>
<dbReference type="EMBL" id="CP003639">
    <property type="protein sequence ID" value="AFM40459.1"/>
    <property type="molecule type" value="Genomic_DNA"/>
</dbReference>
<dbReference type="SUPFAM" id="SSF52833">
    <property type="entry name" value="Thioredoxin-like"/>
    <property type="match status" value="1"/>
</dbReference>
<evidence type="ECO:0000313" key="1">
    <source>
        <dbReference type="EMBL" id="AFM40459.1"/>
    </source>
</evidence>
<dbReference type="KEGG" id="dai:Desaci_1442"/>
<dbReference type="AlphaFoldDB" id="I4D3T5"/>
<accession>I4D3T5</accession>
<organism evidence="1 2">
    <name type="scientific">Desulfosporosinus acidiphilus (strain DSM 22704 / JCM 16185 / SJ4)</name>
    <dbReference type="NCBI Taxonomy" id="646529"/>
    <lineage>
        <taxon>Bacteria</taxon>
        <taxon>Bacillati</taxon>
        <taxon>Bacillota</taxon>
        <taxon>Clostridia</taxon>
        <taxon>Eubacteriales</taxon>
        <taxon>Desulfitobacteriaceae</taxon>
        <taxon>Desulfosporosinus</taxon>
    </lineage>
</organism>